<evidence type="ECO:0000313" key="2">
    <source>
        <dbReference type="EMBL" id="TKR64964.1"/>
    </source>
</evidence>
<evidence type="ECO:0000256" key="1">
    <source>
        <dbReference type="SAM" id="MobiDB-lite"/>
    </source>
</evidence>
<accession>A0A4U5M7T9</accession>
<dbReference type="GO" id="GO:0051082">
    <property type="term" value="F:unfolded protein binding"/>
    <property type="evidence" value="ECO:0007669"/>
    <property type="project" value="InterPro"/>
</dbReference>
<reference evidence="2 3" key="2">
    <citation type="journal article" date="2019" name="G3 (Bethesda)">
        <title>Hybrid Assembly of the Genome of the Entomopathogenic Nematode Steinernema carpocapsae Identifies the X-Chromosome.</title>
        <authorList>
            <person name="Serra L."/>
            <person name="Macchietto M."/>
            <person name="Macias-Munoz A."/>
            <person name="McGill C.J."/>
            <person name="Rodriguez I.M."/>
            <person name="Rodriguez B."/>
            <person name="Murad R."/>
            <person name="Mortazavi A."/>
        </authorList>
    </citation>
    <scope>NUCLEOTIDE SEQUENCE [LARGE SCALE GENOMIC DNA]</scope>
    <source>
        <strain evidence="2 3">ALL</strain>
    </source>
</reference>
<sequence length="137" mass="15452">MRLTGKGIKRLNHNGRGDQYISIKVRMPKHLNERQKALIQAWAELELDTPGTVTGIRKTEDGLQKAQDGDLIAKLRAMLDECVDEKKKVEAESKKGDSKAEKEAKKKETKEVKKKEAQAETAKEKLKEEPEKKQSAA</sequence>
<protein>
    <recommendedName>
        <fullName evidence="4">Chaperone DnaJ C-terminal domain-containing protein</fullName>
    </recommendedName>
</protein>
<comment type="caution">
    <text evidence="2">The sequence shown here is derived from an EMBL/GenBank/DDBJ whole genome shotgun (WGS) entry which is preliminary data.</text>
</comment>
<evidence type="ECO:0008006" key="4">
    <source>
        <dbReference type="Google" id="ProtNLM"/>
    </source>
</evidence>
<reference evidence="2 3" key="1">
    <citation type="journal article" date="2015" name="Genome Biol.">
        <title>Comparative genomics of Steinernema reveals deeply conserved gene regulatory networks.</title>
        <authorList>
            <person name="Dillman A.R."/>
            <person name="Macchietto M."/>
            <person name="Porter C.F."/>
            <person name="Rogers A."/>
            <person name="Williams B."/>
            <person name="Antoshechkin I."/>
            <person name="Lee M.M."/>
            <person name="Goodwin Z."/>
            <person name="Lu X."/>
            <person name="Lewis E.E."/>
            <person name="Goodrich-Blair H."/>
            <person name="Stock S.P."/>
            <person name="Adams B.J."/>
            <person name="Sternberg P.W."/>
            <person name="Mortazavi A."/>
        </authorList>
    </citation>
    <scope>NUCLEOTIDE SEQUENCE [LARGE SCALE GENOMIC DNA]</scope>
    <source>
        <strain evidence="2 3">ALL</strain>
    </source>
</reference>
<dbReference type="EMBL" id="AZBU02000009">
    <property type="protein sequence ID" value="TKR64964.1"/>
    <property type="molecule type" value="Genomic_DNA"/>
</dbReference>
<name>A0A4U5M7T9_STECR</name>
<dbReference type="AlphaFoldDB" id="A0A4U5M7T9"/>
<organism evidence="2 3">
    <name type="scientific">Steinernema carpocapsae</name>
    <name type="common">Entomopathogenic nematode</name>
    <dbReference type="NCBI Taxonomy" id="34508"/>
    <lineage>
        <taxon>Eukaryota</taxon>
        <taxon>Metazoa</taxon>
        <taxon>Ecdysozoa</taxon>
        <taxon>Nematoda</taxon>
        <taxon>Chromadorea</taxon>
        <taxon>Rhabditida</taxon>
        <taxon>Tylenchina</taxon>
        <taxon>Panagrolaimomorpha</taxon>
        <taxon>Strongyloidoidea</taxon>
        <taxon>Steinernematidae</taxon>
        <taxon>Steinernema</taxon>
    </lineage>
</organism>
<dbReference type="SUPFAM" id="SSF49493">
    <property type="entry name" value="HSP40/DnaJ peptide-binding domain"/>
    <property type="match status" value="1"/>
</dbReference>
<keyword evidence="3" id="KW-1185">Reference proteome</keyword>
<gene>
    <name evidence="2" type="ORF">L596_025430</name>
</gene>
<dbReference type="Proteomes" id="UP000298663">
    <property type="component" value="Unassembled WGS sequence"/>
</dbReference>
<feature type="region of interest" description="Disordered" evidence="1">
    <location>
        <begin position="88"/>
        <end position="137"/>
    </location>
</feature>
<proteinExistence type="predicted"/>
<dbReference type="Gene3D" id="2.60.260.20">
    <property type="entry name" value="Urease metallochaperone UreE, N-terminal domain"/>
    <property type="match status" value="1"/>
</dbReference>
<dbReference type="OrthoDB" id="5858215at2759"/>
<dbReference type="InterPro" id="IPR008971">
    <property type="entry name" value="HSP40/DnaJ_pept-bd"/>
</dbReference>
<evidence type="ECO:0000313" key="3">
    <source>
        <dbReference type="Proteomes" id="UP000298663"/>
    </source>
</evidence>
<dbReference type="GO" id="GO:0006457">
    <property type="term" value="P:protein folding"/>
    <property type="evidence" value="ECO:0007669"/>
    <property type="project" value="InterPro"/>
</dbReference>
<dbReference type="STRING" id="34508.A0A4U5M7T9"/>